<keyword evidence="3" id="KW-0489">Methyltransferase</keyword>
<feature type="domain" description="Methyltransferase" evidence="2">
    <location>
        <begin position="52"/>
        <end position="170"/>
    </location>
</feature>
<dbReference type="GO" id="GO:0032259">
    <property type="term" value="P:methylation"/>
    <property type="evidence" value="ECO:0007669"/>
    <property type="project" value="UniProtKB-KW"/>
</dbReference>
<dbReference type="SUPFAM" id="SSF53335">
    <property type="entry name" value="S-adenosyl-L-methionine-dependent methyltransferases"/>
    <property type="match status" value="1"/>
</dbReference>
<feature type="region of interest" description="Disordered" evidence="1">
    <location>
        <begin position="183"/>
        <end position="206"/>
    </location>
</feature>
<evidence type="ECO:0000313" key="4">
    <source>
        <dbReference type="Proteomes" id="UP000190776"/>
    </source>
</evidence>
<dbReference type="CDD" id="cd02440">
    <property type="entry name" value="AdoMet_MTases"/>
    <property type="match status" value="1"/>
</dbReference>
<dbReference type="PANTHER" id="PTHR43591">
    <property type="entry name" value="METHYLTRANSFERASE"/>
    <property type="match status" value="1"/>
</dbReference>
<dbReference type="STRING" id="420778.A0A1S8BPF6"/>
<dbReference type="InterPro" id="IPR025714">
    <property type="entry name" value="Methyltranfer_dom"/>
</dbReference>
<dbReference type="OrthoDB" id="10017101at2759"/>
<feature type="compositionally biased region" description="Acidic residues" evidence="1">
    <location>
        <begin position="195"/>
        <end position="206"/>
    </location>
</feature>
<reference evidence="3 4" key="1">
    <citation type="submission" date="2017-01" db="EMBL/GenBank/DDBJ databases">
        <title>Draft genome sequence of Diplodia seriata F98.1, a fungal species involved in grapevine trunk diseases.</title>
        <authorList>
            <person name="Robert-Siegwald G."/>
            <person name="Vallet J."/>
            <person name="Abou-Mansour E."/>
            <person name="Xu J."/>
            <person name="Rey P."/>
            <person name="Bertsch C."/>
            <person name="Rego C."/>
            <person name="Larignon P."/>
            <person name="Fontaine F."/>
            <person name="Lebrun M.-H."/>
        </authorList>
    </citation>
    <scope>NUCLEOTIDE SEQUENCE [LARGE SCALE GENOMIC DNA]</scope>
    <source>
        <strain evidence="3 4">F98.1</strain>
    </source>
</reference>
<evidence type="ECO:0000313" key="3">
    <source>
        <dbReference type="EMBL" id="OMP89329.1"/>
    </source>
</evidence>
<comment type="caution">
    <text evidence="3">The sequence shown here is derived from an EMBL/GenBank/DDBJ whole genome shotgun (WGS) entry which is preliminary data.</text>
</comment>
<protein>
    <submittedName>
        <fullName evidence="3">Putative methyltransferase</fullName>
    </submittedName>
</protein>
<proteinExistence type="predicted"/>
<dbReference type="PANTHER" id="PTHR43591:SF24">
    <property type="entry name" value="2-METHOXY-6-POLYPRENYL-1,4-BENZOQUINOL METHYLASE, MITOCHONDRIAL"/>
    <property type="match status" value="1"/>
</dbReference>
<evidence type="ECO:0000259" key="2">
    <source>
        <dbReference type="Pfam" id="PF13847"/>
    </source>
</evidence>
<dbReference type="GO" id="GO:0008168">
    <property type="term" value="F:methyltransferase activity"/>
    <property type="evidence" value="ECO:0007669"/>
    <property type="project" value="UniProtKB-KW"/>
</dbReference>
<keyword evidence="3" id="KW-0808">Transferase</keyword>
<dbReference type="Gene3D" id="3.40.50.150">
    <property type="entry name" value="Vaccinia Virus protein VP39"/>
    <property type="match status" value="1"/>
</dbReference>
<dbReference type="AlphaFoldDB" id="A0A1S8BPF6"/>
<dbReference type="InterPro" id="IPR029063">
    <property type="entry name" value="SAM-dependent_MTases_sf"/>
</dbReference>
<evidence type="ECO:0000256" key="1">
    <source>
        <dbReference type="SAM" id="MobiDB-lite"/>
    </source>
</evidence>
<organism evidence="3 4">
    <name type="scientific">Diplodia seriata</name>
    <dbReference type="NCBI Taxonomy" id="420778"/>
    <lineage>
        <taxon>Eukaryota</taxon>
        <taxon>Fungi</taxon>
        <taxon>Dikarya</taxon>
        <taxon>Ascomycota</taxon>
        <taxon>Pezizomycotina</taxon>
        <taxon>Dothideomycetes</taxon>
        <taxon>Dothideomycetes incertae sedis</taxon>
        <taxon>Botryosphaeriales</taxon>
        <taxon>Botryosphaeriaceae</taxon>
        <taxon>Diplodia</taxon>
    </lineage>
</organism>
<dbReference type="Proteomes" id="UP000190776">
    <property type="component" value="Unassembled WGS sequence"/>
</dbReference>
<feature type="region of interest" description="Disordered" evidence="1">
    <location>
        <begin position="1"/>
        <end position="24"/>
    </location>
</feature>
<accession>A0A1S8BPF6</accession>
<sequence>MASSSTADANAAPSPPTNTTKPYLHGYHASVLRSHSSRTAQNSCPHLLPYLRPGMRVLDVGCGPGTITTDLAAIIASPSSPSPSSTSTTSTTGHITALDASPTVLATARAHAETTGTKNIDFRLGDACALPFADASFDAVHANQVVQHVADPVAAVREMRRVVRADGGVVALREGDGHVWFCPPTTTRRRGTQEEGGEEGGEEEENPGDVLAEWYELWLRMARDAGVEPMAGRRLLSYALRAGWAPDEVQAGVGSQCWAGREELREWCGMWADRVVLSEFADNAVGRGYATREGLERLAGAWRAFAEVEGAWYGMMQGEAILTRRG</sequence>
<name>A0A1S8BPF6_9PEZI</name>
<dbReference type="EMBL" id="MSZU01000074">
    <property type="protein sequence ID" value="OMP89329.1"/>
    <property type="molecule type" value="Genomic_DNA"/>
</dbReference>
<gene>
    <name evidence="3" type="ORF">BK809_0006052</name>
</gene>
<dbReference type="Pfam" id="PF13847">
    <property type="entry name" value="Methyltransf_31"/>
    <property type="match status" value="1"/>
</dbReference>